<accession>B4RHY9</accession>
<keyword evidence="1" id="KW-0614">Plasmid</keyword>
<dbReference type="HOGENOM" id="CLU_2288911_0_0_5"/>
<keyword evidence="2" id="KW-1185">Reference proteome</keyword>
<reference evidence="1 2" key="1">
    <citation type="journal article" date="2008" name="BMC Genomics">
        <title>Complete genome of Phenylobacterium zucineum - a novel facultative intracellular bacterium isolated from human erythroleukemia cell line K562.</title>
        <authorList>
            <person name="Luo Y."/>
            <person name="Xu X."/>
            <person name="Ding Z."/>
            <person name="Liu Z."/>
            <person name="Zhang B."/>
            <person name="Yan Z."/>
            <person name="Sun J."/>
            <person name="Hu S."/>
            <person name="Hu X."/>
        </authorList>
    </citation>
    <scope>NUCLEOTIDE SEQUENCE [LARGE SCALE GENOMIC DNA]</scope>
    <source>
        <strain evidence="2">HLK1</strain>
        <plasmid evidence="2">Plasmid pHLK1</plasmid>
    </source>
</reference>
<dbReference type="KEGG" id="pzu:PHZ_p0021"/>
<dbReference type="RefSeq" id="WP_012520264.1">
    <property type="nucleotide sequence ID" value="NC_011143.1"/>
</dbReference>
<dbReference type="Proteomes" id="UP000001868">
    <property type="component" value="Plasmid pHLK1"/>
</dbReference>
<dbReference type="OrthoDB" id="9871693at2"/>
<dbReference type="EMBL" id="CP000748">
    <property type="protein sequence ID" value="ACG79964.1"/>
    <property type="molecule type" value="Genomic_DNA"/>
</dbReference>
<dbReference type="AlphaFoldDB" id="B4RHY9"/>
<protein>
    <submittedName>
        <fullName evidence="1">Uncharacterized protein</fullName>
    </submittedName>
</protein>
<evidence type="ECO:0000313" key="1">
    <source>
        <dbReference type="EMBL" id="ACG79964.1"/>
    </source>
</evidence>
<gene>
    <name evidence="1" type="ordered locus">PHZ_p0021</name>
</gene>
<evidence type="ECO:0000313" key="2">
    <source>
        <dbReference type="Proteomes" id="UP000001868"/>
    </source>
</evidence>
<geneLocation type="plasmid" evidence="2">
    <name>pHLK1</name>
</geneLocation>
<sequence>MRVRVWIEGPDGPSRDFELVSPPRVGERICIATTHGLEEGVVESITWQLQAVEATTTELLLEGDPPGSVSLLQVVCRRPPDALHQALAASAASEQASAPDR</sequence>
<proteinExistence type="predicted"/>
<organism evidence="1 2">
    <name type="scientific">Phenylobacterium zucineum (strain HLK1)</name>
    <dbReference type="NCBI Taxonomy" id="450851"/>
    <lineage>
        <taxon>Bacteria</taxon>
        <taxon>Pseudomonadati</taxon>
        <taxon>Pseudomonadota</taxon>
        <taxon>Alphaproteobacteria</taxon>
        <taxon>Caulobacterales</taxon>
        <taxon>Caulobacteraceae</taxon>
        <taxon>Phenylobacterium</taxon>
    </lineage>
</organism>
<name>B4RHY9_PHEZH</name>